<comment type="caution">
    <text evidence="3">The sequence shown here is derived from an EMBL/GenBank/DDBJ whole genome shotgun (WGS) entry which is preliminary data.</text>
</comment>
<dbReference type="AlphaFoldDB" id="A0A699GPH2"/>
<evidence type="ECO:0000256" key="2">
    <source>
        <dbReference type="SAM" id="MobiDB-lite"/>
    </source>
</evidence>
<keyword evidence="1" id="KW-0175">Coiled coil</keyword>
<feature type="region of interest" description="Disordered" evidence="2">
    <location>
        <begin position="76"/>
        <end position="121"/>
    </location>
</feature>
<dbReference type="PANTHER" id="PTHR11439:SF509">
    <property type="entry name" value="RNA-DIRECTED DNA POLYMERASE"/>
    <property type="match status" value="1"/>
</dbReference>
<protein>
    <submittedName>
        <fullName evidence="3">Uncharacterized mitochondrial protein AtMg00810-like</fullName>
    </submittedName>
</protein>
<feature type="coiled-coil region" evidence="1">
    <location>
        <begin position="455"/>
        <end position="485"/>
    </location>
</feature>
<feature type="compositionally biased region" description="Polar residues" evidence="2">
    <location>
        <begin position="84"/>
        <end position="97"/>
    </location>
</feature>
<dbReference type="EMBL" id="BKCJ010030386">
    <property type="protein sequence ID" value="GEV66594.1"/>
    <property type="molecule type" value="Genomic_DNA"/>
</dbReference>
<feature type="compositionally biased region" description="Polar residues" evidence="2">
    <location>
        <begin position="402"/>
        <end position="416"/>
    </location>
</feature>
<reference evidence="3" key="1">
    <citation type="journal article" date="2019" name="Sci. Rep.">
        <title>Draft genome of Tanacetum cinerariifolium, the natural source of mosquito coil.</title>
        <authorList>
            <person name="Yamashiro T."/>
            <person name="Shiraishi A."/>
            <person name="Satake H."/>
            <person name="Nakayama K."/>
        </authorList>
    </citation>
    <scope>NUCLEOTIDE SEQUENCE</scope>
</reference>
<evidence type="ECO:0000313" key="3">
    <source>
        <dbReference type="EMBL" id="GEV66594.1"/>
    </source>
</evidence>
<name>A0A699GPH2_TANCI</name>
<organism evidence="3">
    <name type="scientific">Tanacetum cinerariifolium</name>
    <name type="common">Dalmatian daisy</name>
    <name type="synonym">Chrysanthemum cinerariifolium</name>
    <dbReference type="NCBI Taxonomy" id="118510"/>
    <lineage>
        <taxon>Eukaryota</taxon>
        <taxon>Viridiplantae</taxon>
        <taxon>Streptophyta</taxon>
        <taxon>Embryophyta</taxon>
        <taxon>Tracheophyta</taxon>
        <taxon>Spermatophyta</taxon>
        <taxon>Magnoliopsida</taxon>
        <taxon>eudicotyledons</taxon>
        <taxon>Gunneridae</taxon>
        <taxon>Pentapetalae</taxon>
        <taxon>asterids</taxon>
        <taxon>campanulids</taxon>
        <taxon>Asterales</taxon>
        <taxon>Asteraceae</taxon>
        <taxon>Asteroideae</taxon>
        <taxon>Anthemideae</taxon>
        <taxon>Anthemidinae</taxon>
        <taxon>Tanacetum</taxon>
    </lineage>
</organism>
<proteinExistence type="predicted"/>
<feature type="compositionally biased region" description="Basic and acidic residues" evidence="2">
    <location>
        <begin position="426"/>
        <end position="444"/>
    </location>
</feature>
<feature type="region of interest" description="Disordered" evidence="2">
    <location>
        <begin position="373"/>
        <end position="444"/>
    </location>
</feature>
<feature type="compositionally biased region" description="Basic and acidic residues" evidence="2">
    <location>
        <begin position="99"/>
        <end position="121"/>
    </location>
</feature>
<sequence>MKHYLEHTNYPIWEVIQKGNGHVQVSIDIHGQIRVLPPKTAKEGKQHKASCKAKVVSLISQPLQLSHMDLFGPTSPITAKNKANHTASPKEANNSVAKNGDEKLNEDTDSKKNEESVDKEDQTFLDELKRLKRQEKKANDISSMGELAFFLGLQVKQKEDGIFISQDKYVVEILKKFDFLSVKTAGTPIETKNPLVKDEEAADVDVHLYRSMIGSLMYLTASRHDIIYLKGQPKLGLWYPRELAFDLEAYFDSDYAGANLDRKSTIGYGEGSRAPIEPQPTPSPTHPSIEDHLLVTESSSRHDTTQDSLDLEGINRIEGYQAVEIIALKARIKKMEKKCKPSISHHRAWLKSVQRLSIKKRFRKKESRRLSKETEEIVSTARPRDSTVRPDVGTTDPIVPPLTTNIKDTSRPTRSLLTLKPLPTIDPKDEGKGFLEEPEPAKKMTRSDLDAAQIAKDAEVAILVYEEELAELERKKEKRHREEEASMAIIAEMYNEVQAGIEANALFTAKLQPKEREEYTIKERAKFLAETIAAQRKFRAAQRSAEIRSLYERQKKVIDDFKPVDSNDAVDKEKVLEELDNTMIEVKQEGDEENIRKRTGTRLKMKGTKKSKRKKTDFDLKEEEHLKTFL</sequence>
<evidence type="ECO:0000256" key="1">
    <source>
        <dbReference type="SAM" id="Coils"/>
    </source>
</evidence>
<gene>
    <name evidence="3" type="ORF">Tci_138571</name>
</gene>
<dbReference type="PANTHER" id="PTHR11439">
    <property type="entry name" value="GAG-POL-RELATED RETROTRANSPOSON"/>
    <property type="match status" value="1"/>
</dbReference>
<accession>A0A699GPH2</accession>
<feature type="region of interest" description="Disordered" evidence="2">
    <location>
        <begin position="268"/>
        <end position="289"/>
    </location>
</feature>